<proteinExistence type="predicted"/>
<accession>A0A364K078</accession>
<dbReference type="Gene3D" id="3.90.550.10">
    <property type="entry name" value="Spore Coat Polysaccharide Biosynthesis Protein SpsA, Chain A"/>
    <property type="match status" value="1"/>
</dbReference>
<gene>
    <name evidence="1" type="ORF">C7374_101555</name>
</gene>
<reference evidence="1 2" key="1">
    <citation type="submission" date="2018-06" db="EMBL/GenBank/DDBJ databases">
        <title>Genomic Encyclopedia of Type Strains, Phase IV (KMG-IV): sequencing the most valuable type-strain genomes for metagenomic binning, comparative biology and taxonomic classification.</title>
        <authorList>
            <person name="Goeker M."/>
        </authorList>
    </citation>
    <scope>NUCLEOTIDE SEQUENCE [LARGE SCALE GENOMIC DNA]</scope>
    <source>
        <strain evidence="1 2">DSM 26720</strain>
    </source>
</reference>
<dbReference type="InterPro" id="IPR029044">
    <property type="entry name" value="Nucleotide-diphossugar_trans"/>
</dbReference>
<evidence type="ECO:0000313" key="2">
    <source>
        <dbReference type="Proteomes" id="UP000249453"/>
    </source>
</evidence>
<dbReference type="EMBL" id="QLMK01000001">
    <property type="protein sequence ID" value="RAK34221.1"/>
    <property type="molecule type" value="Genomic_DNA"/>
</dbReference>
<dbReference type="RefSeq" id="WP_111574057.1">
    <property type="nucleotide sequence ID" value="NZ_JBHEEY010000001.1"/>
</dbReference>
<dbReference type="OrthoDB" id="9811214at2"/>
<evidence type="ECO:0000313" key="1">
    <source>
        <dbReference type="EMBL" id="RAK34221.1"/>
    </source>
</evidence>
<dbReference type="AlphaFoldDB" id="A0A364K078"/>
<sequence>MLSIVLHTHNSAEGLASSLAALVPAVIDGVLRRVIVIDAGSQDQSLMVAEQMGCDVFPETKFEEALEGISTGWLLLLQPGAILPEGWEAIARKHMEESQSPARFSLAKEKGWPWLGRLFSRKPGLEAGLLAPLEMLRPILNNAADLEKAPAQLKSVRLPIVI</sequence>
<dbReference type="Proteomes" id="UP000249453">
    <property type="component" value="Unassembled WGS sequence"/>
</dbReference>
<keyword evidence="2" id="KW-1185">Reference proteome</keyword>
<comment type="caution">
    <text evidence="1">The sequence shown here is derived from an EMBL/GenBank/DDBJ whole genome shotgun (WGS) entry which is preliminary data.</text>
</comment>
<organism evidence="1 2">
    <name type="scientific">Falsochrobactrum ovis</name>
    <dbReference type="NCBI Taxonomy" id="1293442"/>
    <lineage>
        <taxon>Bacteria</taxon>
        <taxon>Pseudomonadati</taxon>
        <taxon>Pseudomonadota</taxon>
        <taxon>Alphaproteobacteria</taxon>
        <taxon>Hyphomicrobiales</taxon>
        <taxon>Brucellaceae</taxon>
        <taxon>Falsochrobactrum</taxon>
    </lineage>
</organism>
<evidence type="ECO:0008006" key="3">
    <source>
        <dbReference type="Google" id="ProtNLM"/>
    </source>
</evidence>
<protein>
    <recommendedName>
        <fullName evidence="3">Glycosyl transferase family 2</fullName>
    </recommendedName>
</protein>
<name>A0A364K078_9HYPH</name>
<dbReference type="SUPFAM" id="SSF53448">
    <property type="entry name" value="Nucleotide-diphospho-sugar transferases"/>
    <property type="match status" value="1"/>
</dbReference>